<dbReference type="InterPro" id="IPR052851">
    <property type="entry name" value="GCD1_mitochondrial"/>
</dbReference>
<dbReference type="Proteomes" id="UP000594261">
    <property type="component" value="Chromosome 3"/>
</dbReference>
<sequence length="422" mass="48487">MQSLKHIKTQSSCSILLRNQIHRLSFFTISKHHYSSSSSKNGGGEEWNDAWESAWLPEDLSAKHRAPWETDVNFSSASEAVVVEDSEAKAFVEDMNENWNQRKGSKPKSPEKQQNDSDCSKGSLYSLENMKKDYRLKKQRIHAGLWMKEIEKEEEAKLGDSMVNGGDDIEKLLDSCSEMEEQLWRHAVAEKYGVDWGGVVVFRKLMVVVYGRCSDQSLWETFPTLYDCSLDKEVSVGSMLTMAWGKILMYDNLIKHDYKLEGWCYLLGFWDPMGKYLRRAFTSCLVGEIGWIFDTSNNDLNDSKIPGSSEFKNKPDGWETTAKAQDGNIWEMSQREEDILLQEFDRRIAYSKFQIASFIKTHIFSRRRPIDGWKYMIEELGPNAKKGKGSVSRLPSLSDASTQPFKEEKTPLDSRLIPLKGR</sequence>
<dbReference type="PANTHER" id="PTHR35476:SF2">
    <property type="entry name" value="MUCIN-LIKE PROTEIN"/>
    <property type="match status" value="1"/>
</dbReference>
<dbReference type="EMBL" id="LRBV02000003">
    <property type="status" value="NOT_ANNOTATED_CDS"/>
    <property type="molecule type" value="Genomic_DNA"/>
</dbReference>
<dbReference type="AlphaFoldDB" id="A0A7N2LBR6"/>
<feature type="compositionally biased region" description="Basic and acidic residues" evidence="1">
    <location>
        <begin position="108"/>
        <end position="119"/>
    </location>
</feature>
<dbReference type="EnsemblPlants" id="QL03p064604:mrna">
    <property type="protein sequence ID" value="QL03p064604:mrna"/>
    <property type="gene ID" value="QL03p064604"/>
</dbReference>
<feature type="compositionally biased region" description="Polar residues" evidence="1">
    <location>
        <begin position="393"/>
        <end position="404"/>
    </location>
</feature>
<keyword evidence="3" id="KW-1185">Reference proteome</keyword>
<organism evidence="2 3">
    <name type="scientific">Quercus lobata</name>
    <name type="common">Valley oak</name>
    <dbReference type="NCBI Taxonomy" id="97700"/>
    <lineage>
        <taxon>Eukaryota</taxon>
        <taxon>Viridiplantae</taxon>
        <taxon>Streptophyta</taxon>
        <taxon>Embryophyta</taxon>
        <taxon>Tracheophyta</taxon>
        <taxon>Spermatophyta</taxon>
        <taxon>Magnoliopsida</taxon>
        <taxon>eudicotyledons</taxon>
        <taxon>Gunneridae</taxon>
        <taxon>Pentapetalae</taxon>
        <taxon>rosids</taxon>
        <taxon>fabids</taxon>
        <taxon>Fagales</taxon>
        <taxon>Fagaceae</taxon>
        <taxon>Quercus</taxon>
    </lineage>
</organism>
<reference evidence="2" key="2">
    <citation type="submission" date="2021-01" db="UniProtKB">
        <authorList>
            <consortium name="EnsemblPlants"/>
        </authorList>
    </citation>
    <scope>IDENTIFICATION</scope>
</reference>
<accession>A0A7N2LBR6</accession>
<evidence type="ECO:0000256" key="1">
    <source>
        <dbReference type="SAM" id="MobiDB-lite"/>
    </source>
</evidence>
<dbReference type="Gramene" id="QL03p064604:mrna">
    <property type="protein sequence ID" value="QL03p064604:mrna"/>
    <property type="gene ID" value="QL03p064604"/>
</dbReference>
<evidence type="ECO:0000313" key="3">
    <source>
        <dbReference type="Proteomes" id="UP000594261"/>
    </source>
</evidence>
<dbReference type="InParanoid" id="A0A7N2LBR6"/>
<name>A0A7N2LBR6_QUELO</name>
<dbReference type="FunCoup" id="A0A7N2LBR6">
    <property type="interactions" value="1000"/>
</dbReference>
<evidence type="ECO:0000313" key="2">
    <source>
        <dbReference type="EnsemblPlants" id="QL03p064604:mrna"/>
    </source>
</evidence>
<feature type="region of interest" description="Disordered" evidence="1">
    <location>
        <begin position="98"/>
        <end position="123"/>
    </location>
</feature>
<protein>
    <submittedName>
        <fullName evidence="2">Uncharacterized protein</fullName>
    </submittedName>
</protein>
<dbReference type="OMA" id="TISKHHY"/>
<dbReference type="PANTHER" id="PTHR35476">
    <property type="entry name" value="MUCIN-LIKE PROTEIN"/>
    <property type="match status" value="1"/>
</dbReference>
<reference evidence="2 3" key="1">
    <citation type="journal article" date="2016" name="G3 (Bethesda)">
        <title>First Draft Assembly and Annotation of the Genome of a California Endemic Oak Quercus lobata Nee (Fagaceae).</title>
        <authorList>
            <person name="Sork V.L."/>
            <person name="Fitz-Gibbon S.T."/>
            <person name="Puiu D."/>
            <person name="Crepeau M."/>
            <person name="Gugger P.F."/>
            <person name="Sherman R."/>
            <person name="Stevens K."/>
            <person name="Langley C.H."/>
            <person name="Pellegrini M."/>
            <person name="Salzberg S.L."/>
        </authorList>
    </citation>
    <scope>NUCLEOTIDE SEQUENCE [LARGE SCALE GENOMIC DNA]</scope>
    <source>
        <strain evidence="2 3">cv. SW786</strain>
    </source>
</reference>
<proteinExistence type="predicted"/>
<feature type="region of interest" description="Disordered" evidence="1">
    <location>
        <begin position="384"/>
        <end position="422"/>
    </location>
</feature>